<feature type="binding site" evidence="17">
    <location>
        <position position="117"/>
    </location>
    <ligand>
        <name>8-oxo-dGTP</name>
        <dbReference type="ChEBI" id="CHEBI:77896"/>
    </ligand>
</feature>
<comment type="catalytic activity">
    <reaction evidence="10">
        <text>8-oxo-dGTP + H2O = 8-oxo-dGMP + diphosphate + H(+)</text>
        <dbReference type="Rhea" id="RHEA:31575"/>
        <dbReference type="ChEBI" id="CHEBI:15377"/>
        <dbReference type="ChEBI" id="CHEBI:15378"/>
        <dbReference type="ChEBI" id="CHEBI:33019"/>
        <dbReference type="ChEBI" id="CHEBI:63224"/>
        <dbReference type="ChEBI" id="CHEBI:77896"/>
        <dbReference type="EC" id="3.6.1.55"/>
    </reaction>
</comment>
<evidence type="ECO:0000256" key="11">
    <source>
        <dbReference type="ARBA" id="ARBA00036904"/>
    </source>
</evidence>
<evidence type="ECO:0000256" key="15">
    <source>
        <dbReference type="ARBA" id="ARBA00041979"/>
    </source>
</evidence>
<dbReference type="RefSeq" id="WP_045095435.1">
    <property type="nucleotide sequence ID" value="NZ_LN614827.1"/>
</dbReference>
<dbReference type="InterPro" id="IPR029119">
    <property type="entry name" value="MutY_C"/>
</dbReference>
<dbReference type="CDD" id="cd03425">
    <property type="entry name" value="NUDIX_MutT_NudA_like"/>
    <property type="match status" value="1"/>
</dbReference>
<accession>A0A098G4C0</accession>
<dbReference type="InterPro" id="IPR015797">
    <property type="entry name" value="NUDIX_hydrolase-like_dom_sf"/>
</dbReference>
<feature type="binding site" evidence="18">
    <location>
        <position position="54"/>
    </location>
    <ligand>
        <name>Mg(2+)</name>
        <dbReference type="ChEBI" id="CHEBI:18420"/>
    </ligand>
</feature>
<dbReference type="AlphaFoldDB" id="A0A098G4C0"/>
<dbReference type="PROSITE" id="PS51462">
    <property type="entry name" value="NUDIX"/>
    <property type="match status" value="1"/>
</dbReference>
<keyword evidence="7" id="KW-0378">Hydrolase</keyword>
<feature type="binding site" evidence="17">
    <location>
        <position position="20"/>
    </location>
    <ligand>
        <name>8-oxo-dGTP</name>
        <dbReference type="ChEBI" id="CHEBI:77896"/>
    </ligand>
</feature>
<evidence type="ECO:0000256" key="6">
    <source>
        <dbReference type="ARBA" id="ARBA00022763"/>
    </source>
</evidence>
<evidence type="ECO:0000256" key="2">
    <source>
        <dbReference type="ARBA" id="ARBA00005582"/>
    </source>
</evidence>
<dbReference type="Gene3D" id="3.90.79.10">
    <property type="entry name" value="Nucleoside Triphosphate Pyrophosphohydrolase"/>
    <property type="match status" value="1"/>
</dbReference>
<feature type="domain" description="Nudix hydrolase" evidence="19">
    <location>
        <begin position="1"/>
        <end position="133"/>
    </location>
</feature>
<dbReference type="EMBL" id="LN614827">
    <property type="protein sequence ID" value="CEG56829.1"/>
    <property type="molecule type" value="Genomic_DNA"/>
</dbReference>
<protein>
    <recommendedName>
        <fullName evidence="13">8-oxo-dGTP diphosphatase</fullName>
        <ecNumber evidence="12">3.6.1.55</ecNumber>
    </recommendedName>
    <alternativeName>
        <fullName evidence="16">7,8-dihydro-8-oxoguanine-triphosphatase</fullName>
    </alternativeName>
    <alternativeName>
        <fullName evidence="15">Mutator protein MutT</fullName>
    </alternativeName>
    <alternativeName>
        <fullName evidence="14">dGTP pyrophosphohydrolase</fullName>
    </alternativeName>
</protein>
<dbReference type="PANTHER" id="PTHR47707:SF1">
    <property type="entry name" value="NUDIX HYDROLASE FAMILY PROTEIN"/>
    <property type="match status" value="1"/>
</dbReference>
<gene>
    <name evidence="20" type="ORF">LFA_1408</name>
</gene>
<name>A0A098G4C0_9GAMM</name>
<evidence type="ECO:0000313" key="21">
    <source>
        <dbReference type="Proteomes" id="UP000032430"/>
    </source>
</evidence>
<keyword evidence="4" id="KW-0235">DNA replication</keyword>
<keyword evidence="21" id="KW-1185">Reference proteome</keyword>
<feature type="binding site" evidence="17">
    <location>
        <begin position="31"/>
        <end position="34"/>
    </location>
    <ligand>
        <name>8-oxo-dGTP</name>
        <dbReference type="ChEBI" id="CHEBI:77896"/>
    </ligand>
</feature>
<dbReference type="GO" id="GO:0008413">
    <property type="term" value="F:8-oxo-7,8-dihydroguanosine triphosphate pyrophosphatase activity"/>
    <property type="evidence" value="ECO:0007669"/>
    <property type="project" value="InterPro"/>
</dbReference>
<evidence type="ECO:0000256" key="16">
    <source>
        <dbReference type="ARBA" id="ARBA00042798"/>
    </source>
</evidence>
<dbReference type="PROSITE" id="PS00893">
    <property type="entry name" value="NUDIX_BOX"/>
    <property type="match status" value="1"/>
</dbReference>
<evidence type="ECO:0000256" key="7">
    <source>
        <dbReference type="ARBA" id="ARBA00022801"/>
    </source>
</evidence>
<evidence type="ECO:0000313" key="20">
    <source>
        <dbReference type="EMBL" id="CEG56829.1"/>
    </source>
</evidence>
<dbReference type="STRING" id="1212491.LFA_1408"/>
<dbReference type="PRINTS" id="PR00502">
    <property type="entry name" value="NUDIXFAMILY"/>
</dbReference>
<dbReference type="InterPro" id="IPR003561">
    <property type="entry name" value="Mutator_MutT"/>
</dbReference>
<evidence type="ECO:0000256" key="1">
    <source>
        <dbReference type="ARBA" id="ARBA00001946"/>
    </source>
</evidence>
<evidence type="ECO:0000256" key="10">
    <source>
        <dbReference type="ARBA" id="ARBA00035861"/>
    </source>
</evidence>
<keyword evidence="8 18" id="KW-0460">Magnesium</keyword>
<keyword evidence="6" id="KW-0227">DNA damage</keyword>
<evidence type="ECO:0000256" key="12">
    <source>
        <dbReference type="ARBA" id="ARBA00038905"/>
    </source>
</evidence>
<dbReference type="GO" id="GO:0046872">
    <property type="term" value="F:metal ion binding"/>
    <property type="evidence" value="ECO:0007669"/>
    <property type="project" value="UniProtKB-KW"/>
</dbReference>
<evidence type="ECO:0000256" key="14">
    <source>
        <dbReference type="ARBA" id="ARBA00041592"/>
    </source>
</evidence>
<keyword evidence="5 18" id="KW-0479">Metal-binding</keyword>
<dbReference type="InterPro" id="IPR020084">
    <property type="entry name" value="NUDIX_hydrolase_CS"/>
</dbReference>
<sequence>MKVAVAIITDNQQRILITQRPSHVPHGGYWEFPGGKLEANELAEHALIREIKEEVGIEIHRYQFLGQINHQYPNKLVQLLIFHVTQFSGEPTCLEGQLNMKWVEKNNLNPDDFPEANQKVFDLIPRLELIEID</sequence>
<keyword evidence="9" id="KW-0234">DNA repair</keyword>
<feature type="binding site" evidence="18">
    <location>
        <position position="34"/>
    </location>
    <ligand>
        <name>Mg(2+)</name>
        <dbReference type="ChEBI" id="CHEBI:18420"/>
    </ligand>
</feature>
<dbReference type="GO" id="GO:0006281">
    <property type="term" value="P:DNA repair"/>
    <property type="evidence" value="ECO:0007669"/>
    <property type="project" value="UniProtKB-KW"/>
</dbReference>
<comment type="similarity">
    <text evidence="2">Belongs to the Nudix hydrolase family.</text>
</comment>
<dbReference type="PANTHER" id="PTHR47707">
    <property type="entry name" value="8-OXO-DGTP DIPHOSPHATASE"/>
    <property type="match status" value="1"/>
</dbReference>
<dbReference type="NCBIfam" id="TIGR00586">
    <property type="entry name" value="mutt"/>
    <property type="match status" value="1"/>
</dbReference>
<evidence type="ECO:0000256" key="5">
    <source>
        <dbReference type="ARBA" id="ARBA00022723"/>
    </source>
</evidence>
<keyword evidence="3" id="KW-0515">Mutator protein</keyword>
<dbReference type="SUPFAM" id="SSF55811">
    <property type="entry name" value="Nudix"/>
    <property type="match status" value="1"/>
</dbReference>
<evidence type="ECO:0000256" key="4">
    <source>
        <dbReference type="ARBA" id="ARBA00022705"/>
    </source>
</evidence>
<dbReference type="GO" id="GO:0044716">
    <property type="term" value="F:8-oxo-GDP phosphatase activity"/>
    <property type="evidence" value="ECO:0007669"/>
    <property type="project" value="TreeGrafter"/>
</dbReference>
<evidence type="ECO:0000259" key="19">
    <source>
        <dbReference type="PROSITE" id="PS51462"/>
    </source>
</evidence>
<dbReference type="Proteomes" id="UP000032430">
    <property type="component" value="Chromosome I"/>
</dbReference>
<dbReference type="KEGG" id="lfa:LFA_1408"/>
<organism evidence="20 21">
    <name type="scientific">Legionella fallonii LLAP-10</name>
    <dbReference type="NCBI Taxonomy" id="1212491"/>
    <lineage>
        <taxon>Bacteria</taxon>
        <taxon>Pseudomonadati</taxon>
        <taxon>Pseudomonadota</taxon>
        <taxon>Gammaproteobacteria</taxon>
        <taxon>Legionellales</taxon>
        <taxon>Legionellaceae</taxon>
        <taxon>Legionella</taxon>
    </lineage>
</organism>
<proteinExistence type="inferred from homology"/>
<evidence type="ECO:0000256" key="13">
    <source>
        <dbReference type="ARBA" id="ARBA00040794"/>
    </source>
</evidence>
<evidence type="ECO:0000256" key="3">
    <source>
        <dbReference type="ARBA" id="ARBA00022457"/>
    </source>
</evidence>
<dbReference type="GO" id="GO:0035539">
    <property type="term" value="F:8-oxo-7,8-dihydrodeoxyguanosine triphosphate pyrophosphatase activity"/>
    <property type="evidence" value="ECO:0007669"/>
    <property type="project" value="UniProtKB-EC"/>
</dbReference>
<evidence type="ECO:0000256" key="17">
    <source>
        <dbReference type="PIRSR" id="PIRSR603561-1"/>
    </source>
</evidence>
<reference evidence="21" key="1">
    <citation type="submission" date="2014-09" db="EMBL/GenBank/DDBJ databases">
        <authorList>
            <person name="Gomez-Valero L."/>
        </authorList>
    </citation>
    <scope>NUCLEOTIDE SEQUENCE [LARGE SCALE GENOMIC DNA]</scope>
    <source>
        <strain evidence="21">ATCC700992</strain>
    </source>
</reference>
<dbReference type="InterPro" id="IPR000086">
    <property type="entry name" value="NUDIX_hydrolase_dom"/>
</dbReference>
<dbReference type="EC" id="3.6.1.55" evidence="12"/>
<comment type="cofactor">
    <cofactor evidence="1 18">
        <name>Mg(2+)</name>
        <dbReference type="ChEBI" id="CHEBI:18420"/>
    </cofactor>
</comment>
<dbReference type="GO" id="GO:0006260">
    <property type="term" value="P:DNA replication"/>
    <property type="evidence" value="ECO:0007669"/>
    <property type="project" value="UniProtKB-KW"/>
</dbReference>
<evidence type="ECO:0000256" key="9">
    <source>
        <dbReference type="ARBA" id="ARBA00023204"/>
    </source>
</evidence>
<dbReference type="InterPro" id="IPR047127">
    <property type="entry name" value="MutT-like"/>
</dbReference>
<dbReference type="GO" id="GO:0044715">
    <property type="term" value="F:8-oxo-dGDP phosphatase activity"/>
    <property type="evidence" value="ECO:0007669"/>
    <property type="project" value="TreeGrafter"/>
</dbReference>
<dbReference type="Pfam" id="PF14815">
    <property type="entry name" value="NUDIX_4"/>
    <property type="match status" value="1"/>
</dbReference>
<dbReference type="InterPro" id="IPR020476">
    <property type="entry name" value="Nudix_hydrolase"/>
</dbReference>
<dbReference type="HOGENOM" id="CLU_037162_19_2_6"/>
<evidence type="ECO:0000256" key="18">
    <source>
        <dbReference type="PIRSR" id="PIRSR603561-2"/>
    </source>
</evidence>
<comment type="catalytic activity">
    <reaction evidence="11">
        <text>8-oxo-GTP + H2O = 8-oxo-GMP + diphosphate + H(+)</text>
        <dbReference type="Rhea" id="RHEA:67616"/>
        <dbReference type="ChEBI" id="CHEBI:15377"/>
        <dbReference type="ChEBI" id="CHEBI:15378"/>
        <dbReference type="ChEBI" id="CHEBI:33019"/>
        <dbReference type="ChEBI" id="CHEBI:143553"/>
        <dbReference type="ChEBI" id="CHEBI:145694"/>
    </reaction>
</comment>
<dbReference type="OrthoDB" id="9810648at2"/>
<evidence type="ECO:0000256" key="8">
    <source>
        <dbReference type="ARBA" id="ARBA00022842"/>
    </source>
</evidence>